<dbReference type="Gene3D" id="3.40.50.720">
    <property type="entry name" value="NAD(P)-binding Rossmann-like Domain"/>
    <property type="match status" value="1"/>
</dbReference>
<evidence type="ECO:0000313" key="2">
    <source>
        <dbReference type="EMBL" id="SNB50919.1"/>
    </source>
</evidence>
<organism evidence="2 3">
    <name type="scientific">Thermoflexus hugenholtzii JAD2</name>
    <dbReference type="NCBI Taxonomy" id="877466"/>
    <lineage>
        <taxon>Bacteria</taxon>
        <taxon>Bacillati</taxon>
        <taxon>Chloroflexota</taxon>
        <taxon>Thermoflexia</taxon>
        <taxon>Thermoflexales</taxon>
        <taxon>Thermoflexaceae</taxon>
        <taxon>Thermoflexus</taxon>
    </lineage>
</organism>
<protein>
    <submittedName>
        <fullName evidence="2">Predicted sulfurylase large subunit, molybdopterin cytosine dinucleotide biosynthesis</fullName>
    </submittedName>
</protein>
<dbReference type="InterPro" id="IPR052698">
    <property type="entry name" value="MoCofactor_Util/Proc"/>
</dbReference>
<dbReference type="FunCoup" id="A0A212PVF6">
    <property type="interactions" value="100"/>
</dbReference>
<dbReference type="InterPro" id="IPR027051">
    <property type="entry name" value="XdhC_Rossmann_dom"/>
</dbReference>
<name>A0A212PVF6_9CHLR</name>
<dbReference type="Proteomes" id="UP000197025">
    <property type="component" value="Unassembled WGS sequence"/>
</dbReference>
<sequence length="258" mass="28517">MNWFERVREAIRREEPIAVATVIRGPEAWLGAKWIIEATGDGLTAGHPELDARVQEIARRYLALGHSGTVHLPTPEGEVEIYIESHVPPPLLLIVGGTHIGIALTAIAKILGWRVYLIDPRRTFATPERFPHVDRMIHAWPDEALPDLITPHTAVAVLTHDPKLDDPAVMAALRSPAFYVGALGSRKTSARRLERLRRKGLDEATLARLHAPIGLDIGARTPEEIALSIMAEIIAERNRQIPRVRAPEAQEEAQEAPA</sequence>
<dbReference type="Pfam" id="PF13478">
    <property type="entry name" value="XdhC_C"/>
    <property type="match status" value="1"/>
</dbReference>
<keyword evidence="3" id="KW-1185">Reference proteome</keyword>
<evidence type="ECO:0000313" key="3">
    <source>
        <dbReference type="Proteomes" id="UP000197025"/>
    </source>
</evidence>
<dbReference type="PANTHER" id="PTHR30388:SF4">
    <property type="entry name" value="MOLYBDENUM COFACTOR INSERTION CHAPERONE PAOD"/>
    <property type="match status" value="1"/>
</dbReference>
<gene>
    <name evidence="2" type="ORF">SAMN02746019_00020630</name>
</gene>
<dbReference type="EMBL" id="FYEK01000003">
    <property type="protein sequence ID" value="SNB50919.1"/>
    <property type="molecule type" value="Genomic_DNA"/>
</dbReference>
<dbReference type="AlphaFoldDB" id="A0A212PVF6"/>
<dbReference type="InParanoid" id="A0A212PVF6"/>
<feature type="domain" description="XdhC Rossmann" evidence="1">
    <location>
        <begin position="92"/>
        <end position="233"/>
    </location>
</feature>
<dbReference type="OrthoDB" id="9773039at2"/>
<evidence type="ECO:0000259" key="1">
    <source>
        <dbReference type="Pfam" id="PF13478"/>
    </source>
</evidence>
<dbReference type="RefSeq" id="WP_088569867.1">
    <property type="nucleotide sequence ID" value="NZ_FYEK01000003.1"/>
</dbReference>
<accession>A0A212PVF6</accession>
<proteinExistence type="predicted"/>
<dbReference type="PANTHER" id="PTHR30388">
    <property type="entry name" value="ALDEHYDE OXIDOREDUCTASE MOLYBDENUM COFACTOR ASSEMBLY PROTEIN"/>
    <property type="match status" value="1"/>
</dbReference>
<reference evidence="3" key="1">
    <citation type="submission" date="2017-06" db="EMBL/GenBank/DDBJ databases">
        <authorList>
            <person name="Varghese N."/>
            <person name="Submissions S."/>
        </authorList>
    </citation>
    <scope>NUCLEOTIDE SEQUENCE [LARGE SCALE GENOMIC DNA]</scope>
    <source>
        <strain evidence="3">JAD2</strain>
    </source>
</reference>